<feature type="domain" description="Ig-like" evidence="1">
    <location>
        <begin position="25"/>
        <end position="117"/>
    </location>
</feature>
<dbReference type="InterPro" id="IPR013783">
    <property type="entry name" value="Ig-like_fold"/>
</dbReference>
<evidence type="ECO:0000313" key="3">
    <source>
        <dbReference type="EMBL" id="SSX33325.1"/>
    </source>
</evidence>
<dbReference type="InterPro" id="IPR003598">
    <property type="entry name" value="Ig_sub2"/>
</dbReference>
<dbReference type="CDD" id="cd00096">
    <property type="entry name" value="Ig"/>
    <property type="match status" value="1"/>
</dbReference>
<dbReference type="SUPFAM" id="SSF48726">
    <property type="entry name" value="Immunoglobulin"/>
    <property type="match status" value="1"/>
</dbReference>
<dbReference type="AlphaFoldDB" id="A0A336L7L4"/>
<organism evidence="2">
    <name type="scientific">Culicoides sonorensis</name>
    <name type="common">Biting midge</name>
    <dbReference type="NCBI Taxonomy" id="179676"/>
    <lineage>
        <taxon>Eukaryota</taxon>
        <taxon>Metazoa</taxon>
        <taxon>Ecdysozoa</taxon>
        <taxon>Arthropoda</taxon>
        <taxon>Hexapoda</taxon>
        <taxon>Insecta</taxon>
        <taxon>Pterygota</taxon>
        <taxon>Neoptera</taxon>
        <taxon>Endopterygota</taxon>
        <taxon>Diptera</taxon>
        <taxon>Nematocera</taxon>
        <taxon>Chironomoidea</taxon>
        <taxon>Ceratopogonidae</taxon>
        <taxon>Ceratopogoninae</taxon>
        <taxon>Culicoides</taxon>
        <taxon>Monoculicoides</taxon>
    </lineage>
</organism>
<dbReference type="FunFam" id="2.60.40.10:FF:001291">
    <property type="entry name" value="Uncharacterized protein, isoform B"/>
    <property type="match status" value="1"/>
</dbReference>
<dbReference type="InterPro" id="IPR037448">
    <property type="entry name" value="Zig-8"/>
</dbReference>
<dbReference type="InterPro" id="IPR036179">
    <property type="entry name" value="Ig-like_dom_sf"/>
</dbReference>
<dbReference type="InterPro" id="IPR003599">
    <property type="entry name" value="Ig_sub"/>
</dbReference>
<protein>
    <submittedName>
        <fullName evidence="2">CSON006286 protein</fullName>
    </submittedName>
</protein>
<dbReference type="EMBL" id="UFQT01002372">
    <property type="protein sequence ID" value="SSX33325.1"/>
    <property type="molecule type" value="Genomic_DNA"/>
</dbReference>
<sequence>MKSVSKISTATGIISHFVNLQVVVPEAFILGSGELHVDMGSAINLVCIIEKSPTPPQYVFWQRNDQMINYDDTRRDITIETTPGPRTHSRLIIREPQVSDSGNYTCSASNTEPASIYVFVSKGKLSPM</sequence>
<dbReference type="PROSITE" id="PS50835">
    <property type="entry name" value="IG_LIKE"/>
    <property type="match status" value="1"/>
</dbReference>
<dbReference type="SMART" id="SM00408">
    <property type="entry name" value="IGc2"/>
    <property type="match status" value="1"/>
</dbReference>
<dbReference type="GO" id="GO:0050808">
    <property type="term" value="P:synapse organization"/>
    <property type="evidence" value="ECO:0007669"/>
    <property type="project" value="TreeGrafter"/>
</dbReference>
<dbReference type="SMART" id="SM00409">
    <property type="entry name" value="IG"/>
    <property type="match status" value="1"/>
</dbReference>
<dbReference type="PANTHER" id="PTHR23279">
    <property type="entry name" value="DEFECTIVE PROBOSCIS EXTENSION RESPONSE DPR -RELATED"/>
    <property type="match status" value="1"/>
</dbReference>
<evidence type="ECO:0000259" key="1">
    <source>
        <dbReference type="PROSITE" id="PS50835"/>
    </source>
</evidence>
<evidence type="ECO:0000313" key="2">
    <source>
        <dbReference type="EMBL" id="SSX13906.1"/>
    </source>
</evidence>
<dbReference type="Gene3D" id="2.60.40.10">
    <property type="entry name" value="Immunoglobulins"/>
    <property type="match status" value="1"/>
</dbReference>
<dbReference type="OMA" id="LWTHNSE"/>
<gene>
    <name evidence="2" type="primary">CSON006286</name>
</gene>
<name>A0A336L7L4_CULSO</name>
<dbReference type="EMBL" id="UFQS01002372">
    <property type="protein sequence ID" value="SSX13906.1"/>
    <property type="molecule type" value="Genomic_DNA"/>
</dbReference>
<dbReference type="GO" id="GO:0032589">
    <property type="term" value="C:neuron projection membrane"/>
    <property type="evidence" value="ECO:0007669"/>
    <property type="project" value="TreeGrafter"/>
</dbReference>
<accession>A0A336L7L4</accession>
<reference evidence="2" key="1">
    <citation type="submission" date="2018-04" db="EMBL/GenBank/DDBJ databases">
        <authorList>
            <person name="Go L.Y."/>
            <person name="Mitchell J.A."/>
        </authorList>
    </citation>
    <scope>NUCLEOTIDE SEQUENCE</scope>
    <source>
        <tissue evidence="2">Whole organism</tissue>
    </source>
</reference>
<dbReference type="InterPro" id="IPR007110">
    <property type="entry name" value="Ig-like_dom"/>
</dbReference>
<dbReference type="PANTHER" id="PTHR23279:SF45">
    <property type="entry name" value="DEFECTIVE PROBOSCIS EXTENSION RESPONSE 12, ISOFORM C"/>
    <property type="match status" value="1"/>
</dbReference>
<dbReference type="VEuPathDB" id="VectorBase:CSON006286"/>
<proteinExistence type="predicted"/>
<reference evidence="3" key="2">
    <citation type="submission" date="2018-07" db="EMBL/GenBank/DDBJ databases">
        <authorList>
            <person name="Quirk P.G."/>
            <person name="Krulwich T.A."/>
        </authorList>
    </citation>
    <scope>NUCLEOTIDE SEQUENCE</scope>
</reference>
<dbReference type="Pfam" id="PF13927">
    <property type="entry name" value="Ig_3"/>
    <property type="match status" value="1"/>
</dbReference>